<keyword evidence="3" id="KW-1185">Reference proteome</keyword>
<dbReference type="EMBL" id="JACKTY010000040">
    <property type="protein sequence ID" value="MCV7229161.1"/>
    <property type="molecule type" value="Genomic_DNA"/>
</dbReference>
<feature type="domain" description="AB hydrolase-1" evidence="1">
    <location>
        <begin position="24"/>
        <end position="255"/>
    </location>
</feature>
<proteinExistence type="predicted"/>
<name>A0ABT3CI09_9MYCO</name>
<dbReference type="InterPro" id="IPR050228">
    <property type="entry name" value="Carboxylesterase_BioH"/>
</dbReference>
<dbReference type="GO" id="GO:0016787">
    <property type="term" value="F:hydrolase activity"/>
    <property type="evidence" value="ECO:0007669"/>
    <property type="project" value="UniProtKB-KW"/>
</dbReference>
<dbReference type="Pfam" id="PF12697">
    <property type="entry name" value="Abhydrolase_6"/>
    <property type="match status" value="1"/>
</dbReference>
<gene>
    <name evidence="2" type="ORF">H7J73_24425</name>
</gene>
<evidence type="ECO:0000313" key="3">
    <source>
        <dbReference type="Proteomes" id="UP001526201"/>
    </source>
</evidence>
<protein>
    <submittedName>
        <fullName evidence="2">Alpha/beta hydrolase</fullName>
    </submittedName>
</protein>
<evidence type="ECO:0000259" key="1">
    <source>
        <dbReference type="Pfam" id="PF12697"/>
    </source>
</evidence>
<evidence type="ECO:0000313" key="2">
    <source>
        <dbReference type="EMBL" id="MCV7229161.1"/>
    </source>
</evidence>
<keyword evidence="2" id="KW-0378">Hydrolase</keyword>
<organism evidence="2 3">
    <name type="scientific">Mycolicibacterium komossense</name>
    <dbReference type="NCBI Taxonomy" id="1779"/>
    <lineage>
        <taxon>Bacteria</taxon>
        <taxon>Bacillati</taxon>
        <taxon>Actinomycetota</taxon>
        <taxon>Actinomycetes</taxon>
        <taxon>Mycobacteriales</taxon>
        <taxon>Mycobacteriaceae</taxon>
        <taxon>Mycolicibacterium</taxon>
    </lineage>
</organism>
<dbReference type="PANTHER" id="PTHR43194">
    <property type="entry name" value="HYDROLASE ALPHA/BETA FOLD FAMILY"/>
    <property type="match status" value="1"/>
</dbReference>
<comment type="caution">
    <text evidence="2">The sequence shown here is derived from an EMBL/GenBank/DDBJ whole genome shotgun (WGS) entry which is preliminary data.</text>
</comment>
<dbReference type="InterPro" id="IPR029058">
    <property type="entry name" value="AB_hydrolase_fold"/>
</dbReference>
<dbReference type="PANTHER" id="PTHR43194:SF2">
    <property type="entry name" value="PEROXISOMAL MEMBRANE PROTEIN LPX1"/>
    <property type="match status" value="1"/>
</dbReference>
<dbReference type="SUPFAM" id="SSF53474">
    <property type="entry name" value="alpha/beta-Hydrolases"/>
    <property type="match status" value="1"/>
</dbReference>
<reference evidence="2 3" key="1">
    <citation type="journal article" date="2022" name="BMC Genomics">
        <title>Comparative genome analysis of mycobacteria focusing on tRNA and non-coding RNA.</title>
        <authorList>
            <person name="Behra P.R.K."/>
            <person name="Pettersson B.M.F."/>
            <person name="Ramesh M."/>
            <person name="Das S."/>
            <person name="Dasgupta S."/>
            <person name="Kirsebom L.A."/>
        </authorList>
    </citation>
    <scope>NUCLEOTIDE SEQUENCE [LARGE SCALE GENOMIC DNA]</scope>
    <source>
        <strain evidence="2 3">DSM 44078</strain>
    </source>
</reference>
<dbReference type="Proteomes" id="UP001526201">
    <property type="component" value="Unassembled WGS sequence"/>
</dbReference>
<sequence length="268" mass="29520">MSRVNQTLEVVDKGEAGDRHRTPLLFVHGAFHSAWCWDEHFLDFFADRGYRAVALNLRGHANSPSPTPLSRCTVADYVDDVHAVAQGLPTPPVVIGHSMGGFVVQKYLAAHVAPAGVLVASAPPRGLVPAVARIIRTHPRHSARTRSLDKPLEFFGTPQIARALFYSPGTPDELVDRYVGRLQDESTRVLYRDLTFGDLAQPRRVSAPMLVLGAELDGFFSMREVRATARAYRTVAEFFPAMGHNMMLEPGWAAVAEHIDTWLTGQGL</sequence>
<dbReference type="InterPro" id="IPR000073">
    <property type="entry name" value="AB_hydrolase_1"/>
</dbReference>
<dbReference type="Gene3D" id="3.40.50.1820">
    <property type="entry name" value="alpha/beta hydrolase"/>
    <property type="match status" value="1"/>
</dbReference>
<accession>A0ABT3CI09</accession>